<gene>
    <name evidence="1" type="ORF">OOU_Y34scaffold00172g7</name>
</gene>
<accession>A0AA97P7L9</accession>
<dbReference type="EMBL" id="JH793777">
    <property type="protein sequence ID" value="ELQ43137.1"/>
    <property type="molecule type" value="Genomic_DNA"/>
</dbReference>
<protein>
    <submittedName>
        <fullName evidence="1">Uncharacterized protein</fullName>
    </submittedName>
</protein>
<evidence type="ECO:0000313" key="1">
    <source>
        <dbReference type="EMBL" id="ELQ43137.1"/>
    </source>
</evidence>
<proteinExistence type="predicted"/>
<organism evidence="1">
    <name type="scientific">Pyricularia oryzae (strain Y34)</name>
    <name type="common">Rice blast fungus</name>
    <name type="synonym">Magnaporthe oryzae</name>
    <dbReference type="NCBI Taxonomy" id="1143189"/>
    <lineage>
        <taxon>Eukaryota</taxon>
        <taxon>Fungi</taxon>
        <taxon>Dikarya</taxon>
        <taxon>Ascomycota</taxon>
        <taxon>Pezizomycotina</taxon>
        <taxon>Sordariomycetes</taxon>
        <taxon>Sordariomycetidae</taxon>
        <taxon>Magnaporthales</taxon>
        <taxon>Pyriculariaceae</taxon>
        <taxon>Pyricularia</taxon>
    </lineage>
</organism>
<name>A0AA97P7L9_PYRO3</name>
<sequence length="576" mass="63618">MRLVWLLLVTGVYASPTTPWVRRDKGWNDIACSDPYITDAKVTANLRWKAADTNISWKEALVAWRNYTPGDGEVRLKFPAFISDFYGGPEGWNCQDPVNTPCSTTVKCEDTKHPAGFLLLNSFSRLHNVYQKYHEALQDAQINIQTSMASFVDVFAPQIKERDDTALVKTLLDVLQLCMGVASAVIKNAQIFATAAYLSFAKDSFNSVISSSLALTKDNLKPAKDAASVQNNLTSAMGTLFDYWKKTQSDYLSEIFSGSNQTTIDMLESLIRDGMMNMVPSDVNLSEVTDIIQSITFGQMIQIAWADAPAGFTPFVLKTGEACSDTMPKTLDPYMDQETHEKTGVCWLGNQFYVLRVGSHNVHVKTNTPGLPLLPHSDRPFQRLSGGTHDVLNGTHWGGITLDDIVISSYSGYLNNGNRNGYNITMDDSQGAVDQLMFARGVQTPGFFSLPVCTNLWTTIMQIAKGSRTRCAMILGGREIVTRQSVRNLLDVGHHHHQQQQQQPCGVDLTLGQVLERTSTATIDFENSKRQAAKTSSLPFDNTTHAIKIPPGAHVVDFNELVQPWRFGVGISAGVV</sequence>
<dbReference type="Proteomes" id="UP000011086">
    <property type="component" value="Unassembled WGS sequence"/>
</dbReference>
<dbReference type="AlphaFoldDB" id="A0AA97P7L9"/>
<reference evidence="1" key="1">
    <citation type="journal article" date="2012" name="PLoS Genet.">
        <title>Comparative analysis of the genomes of two field isolates of the rice blast fungus Magnaporthe oryzae.</title>
        <authorList>
            <person name="Xue M."/>
            <person name="Yang J."/>
            <person name="Li Z."/>
            <person name="Hu S."/>
            <person name="Yao N."/>
            <person name="Dean R.A."/>
            <person name="Zhao W."/>
            <person name="Shen M."/>
            <person name="Zhang H."/>
            <person name="Li C."/>
            <person name="Liu L."/>
            <person name="Cao L."/>
            <person name="Xu X."/>
            <person name="Xing Y."/>
            <person name="Hsiang T."/>
            <person name="Zhang Z."/>
            <person name="Xu J.R."/>
            <person name="Peng Y.L."/>
        </authorList>
    </citation>
    <scope>NUCLEOTIDE SEQUENCE</scope>
    <source>
        <strain evidence="1">Y34</strain>
    </source>
</reference>